<organism evidence="3">
    <name type="scientific">Dolphin morbillivirus</name>
    <dbReference type="NCBI Taxonomy" id="37131"/>
    <lineage>
        <taxon>Viruses</taxon>
        <taxon>Riboviria</taxon>
        <taxon>Orthornavirae</taxon>
        <taxon>Negarnaviricota</taxon>
        <taxon>Haploviricotina</taxon>
        <taxon>Monjiviricetes</taxon>
        <taxon>Mononegavirales</taxon>
        <taxon>Paramyxoviridae</taxon>
        <taxon>Orthoparamyxovirinae</taxon>
        <taxon>Morbillivirus</taxon>
        <taxon>Morbillivirus ceti</taxon>
    </lineage>
</organism>
<sequence>MSIRDLSVSNLSEKIHLMLSKLRKPKLSEARPPAKNQARVITRTTPKKTLLISTNHALQQLDQKRTACYLVMIQDLEHQVTSLMKESPSQETSERKNLQYDVTMFMITAVKRLKESRMLTCSWFQQVVMMMQNSETEMRALSRAMVNLALLIPEEILPLTGDLLPGLRSRDRLTLRL</sequence>
<reference evidence="3" key="1">
    <citation type="journal article" date="2017" name="Endanger. Species Res.">
        <title>Evaluation of Morbillivirus Exposure in Cetaceans from the Northern Gulf of Mexico 2010-2014.</title>
        <authorList>
            <person name="Fauquier D.A."/>
            <person name="Litz J."/>
            <person name="Sanchez S."/>
            <person name="Colegrove K."/>
            <person name="Schwacke L.H."/>
            <person name="Hart L."/>
            <person name="Saliki J."/>
            <person name="Smith C."/>
            <person name="Goldstein T."/>
            <person name="Bowen-Stevens S."/>
            <person name="McFee W."/>
            <person name="Fougeres E."/>
            <person name="Mase-Guthrie B."/>
            <person name="Stratton E."/>
            <person name="Ewing R."/>
            <person name="Venn-Watson S."/>
            <person name="Carmichael R.H."/>
            <person name="Clemons-Chevis C."/>
            <person name="Hatchett W."/>
            <person name="Shannon D."/>
            <person name="Shippee S."/>
            <person name="Smith S."/>
            <person name="Staggs L."/>
            <person name="Tumlin M.C."/>
            <person name="Wingers N.L."/>
            <person name="Rowles T.K."/>
        </authorList>
    </citation>
    <scope>NUCLEOTIDE SEQUENCE</scope>
    <source>
        <strain evidence="3">GW2010007A</strain>
    </source>
</reference>
<protein>
    <recommendedName>
        <fullName evidence="2">Protein C</fullName>
    </recommendedName>
</protein>
<evidence type="ECO:0000256" key="2">
    <source>
        <dbReference type="ARBA" id="ARBA00020872"/>
    </source>
</evidence>
<name>A0A2D3HXS1_9MONO</name>
<dbReference type="EMBL" id="KU720623">
    <property type="protein sequence ID" value="ATU79860.1"/>
    <property type="molecule type" value="Viral_cRNA"/>
</dbReference>
<comment type="similarity">
    <text evidence="1">Belongs to the morbillivirus protein C family.</text>
</comment>
<accession>A0A2D3HXS1</accession>
<dbReference type="InterPro" id="IPR003875">
    <property type="entry name" value="Paramyxovir_NSC"/>
</dbReference>
<gene>
    <name evidence="3" type="primary">P</name>
    <name evidence="3" type="synonym">C</name>
    <name evidence="3" type="synonym">V</name>
</gene>
<proteinExistence type="inferred from homology"/>
<evidence type="ECO:0000256" key="1">
    <source>
        <dbReference type="ARBA" id="ARBA00006580"/>
    </source>
</evidence>
<dbReference type="Pfam" id="PF02725">
    <property type="entry name" value="Paramyxo_NS_C"/>
    <property type="match status" value="1"/>
</dbReference>
<evidence type="ECO:0000313" key="3">
    <source>
        <dbReference type="EMBL" id="ATU79860.1"/>
    </source>
</evidence>